<dbReference type="EMBL" id="CP051128">
    <property type="protein sequence ID" value="QIZ10664.1"/>
    <property type="molecule type" value="Genomic_DNA"/>
</dbReference>
<dbReference type="GO" id="GO:0070403">
    <property type="term" value="F:NAD+ binding"/>
    <property type="evidence" value="ECO:0007669"/>
    <property type="project" value="InterPro"/>
</dbReference>
<keyword evidence="3" id="KW-0520">NAD</keyword>
<feature type="domain" description="NAD-dependent epimerase/dehydratase" evidence="5">
    <location>
        <begin position="3"/>
        <end position="43"/>
    </location>
</feature>
<dbReference type="Proteomes" id="UP000501868">
    <property type="component" value="Chromosome"/>
</dbReference>
<dbReference type="AlphaFoldDB" id="A0A6H1PAL0"/>
<gene>
    <name evidence="6" type="ORF">HFZ78_31340</name>
</gene>
<dbReference type="InterPro" id="IPR036291">
    <property type="entry name" value="NAD(P)-bd_dom_sf"/>
</dbReference>
<evidence type="ECO:0000256" key="3">
    <source>
        <dbReference type="ARBA" id="ARBA00023027"/>
    </source>
</evidence>
<proteinExistence type="predicted"/>
<evidence type="ECO:0000259" key="5">
    <source>
        <dbReference type="Pfam" id="PF01370"/>
    </source>
</evidence>
<dbReference type="InterPro" id="IPR001509">
    <property type="entry name" value="Epimerase_deHydtase"/>
</dbReference>
<keyword evidence="4" id="KW-0456">Lyase</keyword>
<organism evidence="6 7">
    <name type="scientific">Priestia megaterium</name>
    <name type="common">Bacillus megaterium</name>
    <dbReference type="NCBI Taxonomy" id="1404"/>
    <lineage>
        <taxon>Bacteria</taxon>
        <taxon>Bacillati</taxon>
        <taxon>Bacillota</taxon>
        <taxon>Bacilli</taxon>
        <taxon>Bacillales</taxon>
        <taxon>Bacillaceae</taxon>
        <taxon>Priestia</taxon>
    </lineage>
</organism>
<evidence type="ECO:0000256" key="2">
    <source>
        <dbReference type="ARBA" id="ARBA00022793"/>
    </source>
</evidence>
<evidence type="ECO:0000256" key="1">
    <source>
        <dbReference type="ARBA" id="ARBA00001911"/>
    </source>
</evidence>
<dbReference type="InterPro" id="IPR044516">
    <property type="entry name" value="UXS-like"/>
</dbReference>
<dbReference type="GO" id="GO:0048040">
    <property type="term" value="F:UDP-glucuronate decarboxylase activity"/>
    <property type="evidence" value="ECO:0007669"/>
    <property type="project" value="TreeGrafter"/>
</dbReference>
<dbReference type="PANTHER" id="PTHR43078:SF6">
    <property type="entry name" value="UDP-GLUCURONIC ACID DECARBOXYLASE 1"/>
    <property type="match status" value="1"/>
</dbReference>
<dbReference type="GO" id="GO:0042732">
    <property type="term" value="P:D-xylose metabolic process"/>
    <property type="evidence" value="ECO:0007669"/>
    <property type="project" value="InterPro"/>
</dbReference>
<keyword evidence="2" id="KW-0210">Decarboxylase</keyword>
<protein>
    <submittedName>
        <fullName evidence="6">NAD-dependent epimerase/dehydratase family protein</fullName>
    </submittedName>
</protein>
<sequence>MKILVTGGAGFVGSHIVKKLIELNHTVITLDDLSTGKQAFINEIVHHPNHTPSIDIDEGLRKTIAWYQAELEKGQA</sequence>
<dbReference type="GO" id="GO:0005737">
    <property type="term" value="C:cytoplasm"/>
    <property type="evidence" value="ECO:0007669"/>
    <property type="project" value="TreeGrafter"/>
</dbReference>
<accession>A0A6H1PAL0</accession>
<reference evidence="6 7" key="1">
    <citation type="submission" date="2020-04" db="EMBL/GenBank/DDBJ databases">
        <title>Genome-Wide Identification of 5-Methylcytosine Sites in Bacterial Genomes By High-Throughput Sequencing of MspJI Restriction Fragments.</title>
        <authorList>
            <person name="Wu V."/>
        </authorList>
    </citation>
    <scope>NUCLEOTIDE SEQUENCE [LARGE SCALE GENOMIC DNA]</scope>
    <source>
        <strain evidence="6 7">S2</strain>
    </source>
</reference>
<evidence type="ECO:0000313" key="7">
    <source>
        <dbReference type="Proteomes" id="UP000501868"/>
    </source>
</evidence>
<name>A0A6H1PAL0_PRIMG</name>
<dbReference type="PANTHER" id="PTHR43078">
    <property type="entry name" value="UDP-GLUCURONIC ACID DECARBOXYLASE-RELATED"/>
    <property type="match status" value="1"/>
</dbReference>
<dbReference type="SUPFAM" id="SSF51735">
    <property type="entry name" value="NAD(P)-binding Rossmann-fold domains"/>
    <property type="match status" value="1"/>
</dbReference>
<evidence type="ECO:0000313" key="6">
    <source>
        <dbReference type="EMBL" id="QIZ10664.1"/>
    </source>
</evidence>
<evidence type="ECO:0000256" key="4">
    <source>
        <dbReference type="ARBA" id="ARBA00023239"/>
    </source>
</evidence>
<reference evidence="6 7" key="2">
    <citation type="submission" date="2020-04" db="EMBL/GenBank/DDBJ databases">
        <authorList>
            <person name="Fomenkov A."/>
            <person name="Anton B.P."/>
            <person name="Roberts R.J."/>
        </authorList>
    </citation>
    <scope>NUCLEOTIDE SEQUENCE [LARGE SCALE GENOMIC DNA]</scope>
    <source>
        <strain evidence="6 7">S2</strain>
    </source>
</reference>
<comment type="cofactor">
    <cofactor evidence="1">
        <name>NAD(+)</name>
        <dbReference type="ChEBI" id="CHEBI:57540"/>
    </cofactor>
</comment>
<dbReference type="Pfam" id="PF01370">
    <property type="entry name" value="Epimerase"/>
    <property type="match status" value="1"/>
</dbReference>
<dbReference type="Gene3D" id="3.40.50.720">
    <property type="entry name" value="NAD(P)-binding Rossmann-like Domain"/>
    <property type="match status" value="1"/>
</dbReference>